<dbReference type="EMBL" id="KN551530">
    <property type="protein sequence ID" value="KHJ92156.1"/>
    <property type="molecule type" value="Genomic_DNA"/>
</dbReference>
<organism evidence="1 2">
    <name type="scientific">Oesophagostomum dentatum</name>
    <name type="common">Nodular worm</name>
    <dbReference type="NCBI Taxonomy" id="61180"/>
    <lineage>
        <taxon>Eukaryota</taxon>
        <taxon>Metazoa</taxon>
        <taxon>Ecdysozoa</taxon>
        <taxon>Nematoda</taxon>
        <taxon>Chromadorea</taxon>
        <taxon>Rhabditida</taxon>
        <taxon>Rhabditina</taxon>
        <taxon>Rhabditomorpha</taxon>
        <taxon>Strongyloidea</taxon>
        <taxon>Strongylidae</taxon>
        <taxon>Oesophagostomum</taxon>
    </lineage>
</organism>
<evidence type="ECO:0008006" key="3">
    <source>
        <dbReference type="Google" id="ProtNLM"/>
    </source>
</evidence>
<dbReference type="Proteomes" id="UP000053660">
    <property type="component" value="Unassembled WGS sequence"/>
</dbReference>
<sequence length="318" mass="36363">MSLANWMAELPPELTSRPIYSLKIPGSHDSGANDCLSEKLPVANDEGSPIRELGKAPCIRRIIKRWAVTQSYSIRQQLDLGIRYLDMRVSYPPIDVRDSKTDFRLIHALYGPKLLEVFREIAEFLRTNTKEVILLDINHLYAFDMDSYTLLQTEAFKTLGRELFCPVTTDSVSLDYMWENGYRVIVFSSFASNDSNLFWPNYMIPSPWPNTNNVDALIQTLETCLNERCTVSNVQGFFVSQGVLTPKNYDVIYKFYSTLRDFSQQATGRVLQWLSGLSDEQKAKVNVVILDFIDEATSRRIISLNHTDSGESLETTRL</sequence>
<dbReference type="Pfam" id="PF26146">
    <property type="entry name" value="PI-PLC_X"/>
    <property type="match status" value="1"/>
</dbReference>
<dbReference type="OrthoDB" id="194775at2759"/>
<dbReference type="PANTHER" id="PTHR13593">
    <property type="match status" value="1"/>
</dbReference>
<dbReference type="SUPFAM" id="SSF51695">
    <property type="entry name" value="PLC-like phosphodiesterases"/>
    <property type="match status" value="1"/>
</dbReference>
<keyword evidence="2" id="KW-1185">Reference proteome</keyword>
<dbReference type="AlphaFoldDB" id="A0A0B1T7S4"/>
<dbReference type="InterPro" id="IPR051057">
    <property type="entry name" value="PI-PLC_domain"/>
</dbReference>
<dbReference type="GO" id="GO:0006629">
    <property type="term" value="P:lipid metabolic process"/>
    <property type="evidence" value="ECO:0007669"/>
    <property type="project" value="InterPro"/>
</dbReference>
<accession>A0A0B1T7S4</accession>
<evidence type="ECO:0000313" key="1">
    <source>
        <dbReference type="EMBL" id="KHJ92156.1"/>
    </source>
</evidence>
<gene>
    <name evidence="1" type="ORF">OESDEN_07961</name>
</gene>
<proteinExistence type="predicted"/>
<evidence type="ECO:0000313" key="2">
    <source>
        <dbReference type="Proteomes" id="UP000053660"/>
    </source>
</evidence>
<dbReference type="GO" id="GO:0008081">
    <property type="term" value="F:phosphoric diester hydrolase activity"/>
    <property type="evidence" value="ECO:0007669"/>
    <property type="project" value="InterPro"/>
</dbReference>
<dbReference type="PANTHER" id="PTHR13593:SF113">
    <property type="entry name" value="SI:DKEY-266F7.9"/>
    <property type="match status" value="1"/>
</dbReference>
<name>A0A0B1T7S4_OESDE</name>
<reference evidence="1 2" key="1">
    <citation type="submission" date="2014-03" db="EMBL/GenBank/DDBJ databases">
        <title>Draft genome of the hookworm Oesophagostomum dentatum.</title>
        <authorList>
            <person name="Mitreva M."/>
        </authorList>
    </citation>
    <scope>NUCLEOTIDE SEQUENCE [LARGE SCALE GENOMIC DNA]</scope>
    <source>
        <strain evidence="1 2">OD-Hann</strain>
    </source>
</reference>
<dbReference type="Gene3D" id="3.20.20.190">
    <property type="entry name" value="Phosphatidylinositol (PI) phosphodiesterase"/>
    <property type="match status" value="1"/>
</dbReference>
<dbReference type="InterPro" id="IPR017946">
    <property type="entry name" value="PLC-like_Pdiesterase_TIM-brl"/>
</dbReference>
<protein>
    <recommendedName>
        <fullName evidence="3">PI-PLC X domain-containing protein 3</fullName>
    </recommendedName>
</protein>